<organism evidence="2 3">
    <name type="scientific">Weissella viridescens</name>
    <name type="common">Lactobacillus viridescens</name>
    <dbReference type="NCBI Taxonomy" id="1629"/>
    <lineage>
        <taxon>Bacteria</taxon>
        <taxon>Bacillati</taxon>
        <taxon>Bacillota</taxon>
        <taxon>Bacilli</taxon>
        <taxon>Lactobacillales</taxon>
        <taxon>Lactobacillaceae</taxon>
        <taxon>Weissella</taxon>
    </lineage>
</organism>
<evidence type="ECO:0000313" key="2">
    <source>
        <dbReference type="EMBL" id="SUP52151.1"/>
    </source>
</evidence>
<sequence length="86" mass="9323">MATLEELTNWMVKNPVADFNLAAPTKVTVGQTADLALFDIDHAHTISADEFLSKGVNSPFIGETIYGQTSMTFLNGEVVYDAANDK</sequence>
<dbReference type="PANTHER" id="PTHR43668">
    <property type="entry name" value="ALLANTOINASE"/>
    <property type="match status" value="1"/>
</dbReference>
<dbReference type="InterPro" id="IPR050138">
    <property type="entry name" value="DHOase/Allantoinase_Hydrolase"/>
</dbReference>
<dbReference type="InterPro" id="IPR011059">
    <property type="entry name" value="Metal-dep_hydrolase_composite"/>
</dbReference>
<protein>
    <submittedName>
        <fullName evidence="2">Dihydroorotase</fullName>
        <ecNumber evidence="2">3.5.2.3</ecNumber>
    </submittedName>
</protein>
<dbReference type="EC" id="3.5.2.3" evidence="2"/>
<proteinExistence type="predicted"/>
<name>A0A380NW03_WEIVI</name>
<dbReference type="SUPFAM" id="SSF51338">
    <property type="entry name" value="Composite domain of metallo-dependent hydrolases"/>
    <property type="match status" value="1"/>
</dbReference>
<evidence type="ECO:0000256" key="1">
    <source>
        <dbReference type="ARBA" id="ARBA00022833"/>
    </source>
</evidence>
<dbReference type="AlphaFoldDB" id="A0A380NW03"/>
<dbReference type="Proteomes" id="UP000254621">
    <property type="component" value="Unassembled WGS sequence"/>
</dbReference>
<dbReference type="PANTHER" id="PTHR43668:SF2">
    <property type="entry name" value="ALLANTOINASE"/>
    <property type="match status" value="1"/>
</dbReference>
<dbReference type="GO" id="GO:0006145">
    <property type="term" value="P:purine nucleobase catabolic process"/>
    <property type="evidence" value="ECO:0007669"/>
    <property type="project" value="TreeGrafter"/>
</dbReference>
<keyword evidence="2" id="KW-0378">Hydrolase</keyword>
<dbReference type="Gene3D" id="3.20.20.140">
    <property type="entry name" value="Metal-dependent hydrolases"/>
    <property type="match status" value="1"/>
</dbReference>
<dbReference type="GO" id="GO:0004151">
    <property type="term" value="F:dihydroorotase activity"/>
    <property type="evidence" value="ECO:0007669"/>
    <property type="project" value="UniProtKB-EC"/>
</dbReference>
<gene>
    <name evidence="2" type="primary">pyrC_1</name>
    <name evidence="2" type="ORF">NCTC13645_00024</name>
</gene>
<dbReference type="EMBL" id="UHIV01000001">
    <property type="protein sequence ID" value="SUP52151.1"/>
    <property type="molecule type" value="Genomic_DNA"/>
</dbReference>
<dbReference type="GO" id="GO:0005737">
    <property type="term" value="C:cytoplasm"/>
    <property type="evidence" value="ECO:0007669"/>
    <property type="project" value="TreeGrafter"/>
</dbReference>
<keyword evidence="1" id="KW-0862">Zinc</keyword>
<dbReference type="GO" id="GO:0004038">
    <property type="term" value="F:allantoinase activity"/>
    <property type="evidence" value="ECO:0007669"/>
    <property type="project" value="TreeGrafter"/>
</dbReference>
<accession>A0A380NW03</accession>
<evidence type="ECO:0000313" key="3">
    <source>
        <dbReference type="Proteomes" id="UP000254621"/>
    </source>
</evidence>
<reference evidence="2 3" key="1">
    <citation type="submission" date="2018-06" db="EMBL/GenBank/DDBJ databases">
        <authorList>
            <consortium name="Pathogen Informatics"/>
            <person name="Doyle S."/>
        </authorList>
    </citation>
    <scope>NUCLEOTIDE SEQUENCE [LARGE SCALE GENOMIC DNA]</scope>
    <source>
        <strain evidence="2 3">NCTC13645</strain>
    </source>
</reference>